<dbReference type="InterPro" id="IPR014729">
    <property type="entry name" value="Rossmann-like_a/b/a_fold"/>
</dbReference>
<dbReference type="AlphaFoldDB" id="A0A1S0TFW0"/>
<dbReference type="KEGG" id="loa:LOAG_15371"/>
<organism evidence="1">
    <name type="scientific">Loa loa</name>
    <name type="common">Eye worm</name>
    <name type="synonym">Filaria loa</name>
    <dbReference type="NCBI Taxonomy" id="7209"/>
    <lineage>
        <taxon>Eukaryota</taxon>
        <taxon>Metazoa</taxon>
        <taxon>Ecdysozoa</taxon>
        <taxon>Nematoda</taxon>
        <taxon>Chromadorea</taxon>
        <taxon>Rhabditida</taxon>
        <taxon>Spirurina</taxon>
        <taxon>Spiruromorpha</taxon>
        <taxon>Filarioidea</taxon>
        <taxon>Onchocercidae</taxon>
        <taxon>Loa</taxon>
    </lineage>
</organism>
<dbReference type="OrthoDB" id="40021at2759"/>
<accession>A0A1S0TFW0</accession>
<evidence type="ECO:0000313" key="1">
    <source>
        <dbReference type="EMBL" id="EFO13160.2"/>
    </source>
</evidence>
<proteinExistence type="predicted"/>
<reference evidence="1" key="1">
    <citation type="submission" date="2012-04" db="EMBL/GenBank/DDBJ databases">
        <title>The Genome Sequence of Loa loa.</title>
        <authorList>
            <consortium name="The Broad Institute Genome Sequencing Platform"/>
            <consortium name="Broad Institute Genome Sequencing Center for Infectious Disease"/>
            <person name="Nutman T.B."/>
            <person name="Fink D.L."/>
            <person name="Russ C."/>
            <person name="Young S."/>
            <person name="Zeng Q."/>
            <person name="Gargeya S."/>
            <person name="Alvarado L."/>
            <person name="Berlin A."/>
            <person name="Chapman S.B."/>
            <person name="Chen Z."/>
            <person name="Freedman E."/>
            <person name="Gellesch M."/>
            <person name="Goldberg J."/>
            <person name="Griggs A."/>
            <person name="Gujja S."/>
            <person name="Heilman E.R."/>
            <person name="Heiman D."/>
            <person name="Howarth C."/>
            <person name="Mehta T."/>
            <person name="Neiman D."/>
            <person name="Pearson M."/>
            <person name="Roberts A."/>
            <person name="Saif S."/>
            <person name="Shea T."/>
            <person name="Shenoy N."/>
            <person name="Sisk P."/>
            <person name="Stolte C."/>
            <person name="Sykes S."/>
            <person name="White J."/>
            <person name="Yandava C."/>
            <person name="Haas B."/>
            <person name="Henn M.R."/>
            <person name="Nusbaum C."/>
            <person name="Birren B."/>
        </authorList>
    </citation>
    <scope>NUCLEOTIDE SEQUENCE [LARGE SCALE GENOMIC DNA]</scope>
</reference>
<dbReference type="InParanoid" id="A0A1S0TFW0"/>
<sequence>MPGEPDPFRLPREKNMLRLIDSGSNMSTDQIITRIIDHRNDYENRNRRKECREADIYEKIKSFNLDTLQVISI</sequence>
<protein>
    <submittedName>
        <fullName evidence="1">Uncharacterized protein</fullName>
    </submittedName>
</protein>
<dbReference type="GeneID" id="9952861"/>
<dbReference type="EMBL" id="JH713932">
    <property type="protein sequence ID" value="EFO13160.2"/>
    <property type="molecule type" value="Genomic_DNA"/>
</dbReference>
<gene>
    <name evidence="1" type="ORF">LOAG_15371</name>
</gene>
<dbReference type="CTD" id="9952861"/>
<name>A0A1S0TFW0_LOALO</name>
<dbReference type="Gene3D" id="3.40.50.620">
    <property type="entry name" value="HUPs"/>
    <property type="match status" value="1"/>
</dbReference>
<dbReference type="RefSeq" id="XP_003150909.2">
    <property type="nucleotide sequence ID" value="XM_003150861.2"/>
</dbReference>